<dbReference type="PANTHER" id="PTHR38441:SF1">
    <property type="entry name" value="MEMBRANE PROTEIN"/>
    <property type="match status" value="1"/>
</dbReference>
<dbReference type="AlphaFoldDB" id="A0A6G8PU40"/>
<accession>A0A6G8PU40</accession>
<dbReference type="EMBL" id="CP045121">
    <property type="protein sequence ID" value="QIN77476.1"/>
    <property type="molecule type" value="Genomic_DNA"/>
</dbReference>
<dbReference type="Pfam" id="PF04341">
    <property type="entry name" value="DUF485"/>
    <property type="match status" value="1"/>
</dbReference>
<protein>
    <submittedName>
        <fullName evidence="3">DUF485 domain-containing protein</fullName>
    </submittedName>
</protein>
<keyword evidence="2" id="KW-1133">Transmembrane helix</keyword>
<reference evidence="3 4" key="1">
    <citation type="submission" date="2019-10" db="EMBL/GenBank/DDBJ databases">
        <title>Rubrobacter sp nov SCSIO 52915 isolated from a deep-sea sediment in the South China Sea.</title>
        <authorList>
            <person name="Chen R.W."/>
        </authorList>
    </citation>
    <scope>NUCLEOTIDE SEQUENCE [LARGE SCALE GENOMIC DNA]</scope>
    <source>
        <strain evidence="3 4">SCSIO 52915</strain>
    </source>
</reference>
<dbReference type="PANTHER" id="PTHR38441">
    <property type="entry name" value="INTEGRAL MEMBRANE PROTEIN-RELATED"/>
    <property type="match status" value="1"/>
</dbReference>
<feature type="transmembrane region" description="Helical" evidence="2">
    <location>
        <begin position="131"/>
        <end position="155"/>
    </location>
</feature>
<feature type="region of interest" description="Disordered" evidence="1">
    <location>
        <begin position="62"/>
        <end position="82"/>
    </location>
</feature>
<organism evidence="3 4">
    <name type="scientific">Rubrobacter marinus</name>
    <dbReference type="NCBI Taxonomy" id="2653852"/>
    <lineage>
        <taxon>Bacteria</taxon>
        <taxon>Bacillati</taxon>
        <taxon>Actinomycetota</taxon>
        <taxon>Rubrobacteria</taxon>
        <taxon>Rubrobacterales</taxon>
        <taxon>Rubrobacteraceae</taxon>
        <taxon>Rubrobacter</taxon>
    </lineage>
</organism>
<dbReference type="Proteomes" id="UP000502706">
    <property type="component" value="Chromosome"/>
</dbReference>
<name>A0A6G8PU40_9ACTN</name>
<gene>
    <name evidence="3" type="ORF">GBA65_02010</name>
</gene>
<feature type="transmembrane region" description="Helical" evidence="2">
    <location>
        <begin position="100"/>
        <end position="119"/>
    </location>
</feature>
<evidence type="ECO:0000256" key="1">
    <source>
        <dbReference type="SAM" id="MobiDB-lite"/>
    </source>
</evidence>
<keyword evidence="2" id="KW-0472">Membrane</keyword>
<dbReference type="KEGG" id="rmar:GBA65_02010"/>
<evidence type="ECO:0000313" key="4">
    <source>
        <dbReference type="Proteomes" id="UP000502706"/>
    </source>
</evidence>
<evidence type="ECO:0000256" key="2">
    <source>
        <dbReference type="SAM" id="Phobius"/>
    </source>
</evidence>
<evidence type="ECO:0000313" key="3">
    <source>
        <dbReference type="EMBL" id="QIN77476.1"/>
    </source>
</evidence>
<proteinExistence type="predicted"/>
<sequence>MSGLDRLRVLGTPTVPSGFAWPKPAGCCRVCSLSAFHGTTNGAACDPTERSSKGELVEREDKLGVNEPSAEQSGPRPRSGGWEQVERTSAFAELVKAKKAFIVPAMLFFFVFFTAWTALGGLTTVLDGRAFGAVTWATVFGFAQFVVVLVLLHLYTARAKKWDRLVEEARREAPERRRIS</sequence>
<keyword evidence="2" id="KW-0812">Transmembrane</keyword>
<keyword evidence="4" id="KW-1185">Reference proteome</keyword>
<dbReference type="InterPro" id="IPR007436">
    <property type="entry name" value="DUF485"/>
</dbReference>